<proteinExistence type="predicted"/>
<protein>
    <submittedName>
        <fullName evidence="1">'chromo' domain containing protein</fullName>
    </submittedName>
</protein>
<evidence type="ECO:0000313" key="1">
    <source>
        <dbReference type="EnsemblPlants" id="PGSC0003DMT400093972"/>
    </source>
</evidence>
<name>M1DT40_SOLTU</name>
<dbReference type="HOGENOM" id="CLU_2762826_0_0_1"/>
<organism evidence="1 2">
    <name type="scientific">Solanum tuberosum</name>
    <name type="common">Potato</name>
    <dbReference type="NCBI Taxonomy" id="4113"/>
    <lineage>
        <taxon>Eukaryota</taxon>
        <taxon>Viridiplantae</taxon>
        <taxon>Streptophyta</taxon>
        <taxon>Embryophyta</taxon>
        <taxon>Tracheophyta</taxon>
        <taxon>Spermatophyta</taxon>
        <taxon>Magnoliopsida</taxon>
        <taxon>eudicotyledons</taxon>
        <taxon>Gunneridae</taxon>
        <taxon>Pentapetalae</taxon>
        <taxon>asterids</taxon>
        <taxon>lamiids</taxon>
        <taxon>Solanales</taxon>
        <taxon>Solanaceae</taxon>
        <taxon>Solanoideae</taxon>
        <taxon>Solaneae</taxon>
        <taxon>Solanum</taxon>
    </lineage>
</organism>
<dbReference type="InParanoid" id="M1DT40"/>
<dbReference type="Gramene" id="PGSC0003DMT400093972">
    <property type="protein sequence ID" value="PGSC0003DMT400093972"/>
    <property type="gene ID" value="PGSC0003DMG400043543"/>
</dbReference>
<sequence length="70" mass="7787">MDRMSPTDIHIGTSVTFRHTNLDRVPRSGALTVWIVRFNGVRPASPVNNLAEKSAARGCSRGRRRGQAKR</sequence>
<reference evidence="1" key="2">
    <citation type="submission" date="2015-06" db="UniProtKB">
        <authorList>
            <consortium name="EnsemblPlants"/>
        </authorList>
    </citation>
    <scope>IDENTIFICATION</scope>
    <source>
        <strain evidence="1">DM1-3 516 R44</strain>
    </source>
</reference>
<evidence type="ECO:0000313" key="2">
    <source>
        <dbReference type="Proteomes" id="UP000011115"/>
    </source>
</evidence>
<reference evidence="2" key="1">
    <citation type="journal article" date="2011" name="Nature">
        <title>Genome sequence and analysis of the tuber crop potato.</title>
        <authorList>
            <consortium name="The Potato Genome Sequencing Consortium"/>
        </authorList>
    </citation>
    <scope>NUCLEOTIDE SEQUENCE [LARGE SCALE GENOMIC DNA]</scope>
    <source>
        <strain evidence="2">cv. DM1-3 516 R44</strain>
    </source>
</reference>
<dbReference type="EnsemblPlants" id="PGSC0003DMT400093972">
    <property type="protein sequence ID" value="PGSC0003DMT400093972"/>
    <property type="gene ID" value="PGSC0003DMG400043543"/>
</dbReference>
<dbReference type="Proteomes" id="UP000011115">
    <property type="component" value="Unassembled WGS sequence"/>
</dbReference>
<dbReference type="AlphaFoldDB" id="M1DT40"/>
<dbReference type="PaxDb" id="4113-PGSC0003DMT400093972"/>
<keyword evidence="2" id="KW-1185">Reference proteome</keyword>
<accession>M1DT40</accession>